<dbReference type="Proteomes" id="UP000800093">
    <property type="component" value="Unassembled WGS sequence"/>
</dbReference>
<proteinExistence type="predicted"/>
<dbReference type="Gene3D" id="3.30.710.10">
    <property type="entry name" value="Potassium Channel Kv1.1, Chain A"/>
    <property type="match status" value="1"/>
</dbReference>
<dbReference type="AlphaFoldDB" id="A0A9P4N4R6"/>
<name>A0A9P4N4R6_9PLEO</name>
<evidence type="ECO:0000313" key="1">
    <source>
        <dbReference type="EMBL" id="KAF2262304.1"/>
    </source>
</evidence>
<sequence>MALTTRTRPATMDSTLKPHIVEVGPDHIKYTVRKSSLAHYSKYFQMAFDKLWKDAEDKVITLEDVEAGISSIFID</sequence>
<dbReference type="EMBL" id="ML986642">
    <property type="protein sequence ID" value="KAF2262304.1"/>
    <property type="molecule type" value="Genomic_DNA"/>
</dbReference>
<organism evidence="1 2">
    <name type="scientific">Lojkania enalia</name>
    <dbReference type="NCBI Taxonomy" id="147567"/>
    <lineage>
        <taxon>Eukaryota</taxon>
        <taxon>Fungi</taxon>
        <taxon>Dikarya</taxon>
        <taxon>Ascomycota</taxon>
        <taxon>Pezizomycotina</taxon>
        <taxon>Dothideomycetes</taxon>
        <taxon>Pleosporomycetidae</taxon>
        <taxon>Pleosporales</taxon>
        <taxon>Pleosporales incertae sedis</taxon>
        <taxon>Lojkania</taxon>
    </lineage>
</organism>
<reference evidence="2" key="1">
    <citation type="journal article" date="2020" name="Stud. Mycol.">
        <title>101 Dothideomycetes genomes: A test case for predicting lifestyles and emergence of pathogens.</title>
        <authorList>
            <person name="Haridas S."/>
            <person name="Albert R."/>
            <person name="Binder M."/>
            <person name="Bloem J."/>
            <person name="LaButti K."/>
            <person name="Salamov A."/>
            <person name="Andreopoulos B."/>
            <person name="Baker S."/>
            <person name="Barry K."/>
            <person name="Bills G."/>
            <person name="Bluhm B."/>
            <person name="Cannon C."/>
            <person name="Castanera R."/>
            <person name="Culley D."/>
            <person name="Daum C."/>
            <person name="Ezra D."/>
            <person name="Gonzalez J."/>
            <person name="Henrissat B."/>
            <person name="Kuo A."/>
            <person name="Liang C."/>
            <person name="Lipzen A."/>
            <person name="Lutzoni F."/>
            <person name="Magnuson J."/>
            <person name="Mondo S."/>
            <person name="Nolan M."/>
            <person name="Ohm R."/>
            <person name="Pangilinan J."/>
            <person name="Park H.-J."/>
            <person name="Ramirez L."/>
            <person name="Alfaro M."/>
            <person name="Sun H."/>
            <person name="Tritt A."/>
            <person name="Yoshinaga Y."/>
            <person name="Zwiers L.-H."/>
            <person name="Turgeon B."/>
            <person name="Goodwin S."/>
            <person name="Spatafora J."/>
            <person name="Crous P."/>
            <person name="Grigoriev I."/>
        </authorList>
    </citation>
    <scope>NUCLEOTIDE SEQUENCE [LARGE SCALE GENOMIC DNA]</scope>
    <source>
        <strain evidence="2">CBS 304.66</strain>
    </source>
</reference>
<comment type="caution">
    <text evidence="1">The sequence shown here is derived from an EMBL/GenBank/DDBJ whole genome shotgun (WGS) entry which is preliminary data.</text>
</comment>
<gene>
    <name evidence="1" type="ORF">CC78DRAFT_582788</name>
</gene>
<protein>
    <recommendedName>
        <fullName evidence="3">BTB domain-containing protein</fullName>
    </recommendedName>
</protein>
<accession>A0A9P4N4R6</accession>
<dbReference type="InterPro" id="IPR011333">
    <property type="entry name" value="SKP1/BTB/POZ_sf"/>
</dbReference>
<evidence type="ECO:0000313" key="2">
    <source>
        <dbReference type="Proteomes" id="UP000800093"/>
    </source>
</evidence>
<dbReference type="SUPFAM" id="SSF54695">
    <property type="entry name" value="POZ domain"/>
    <property type="match status" value="1"/>
</dbReference>
<evidence type="ECO:0008006" key="3">
    <source>
        <dbReference type="Google" id="ProtNLM"/>
    </source>
</evidence>
<dbReference type="OrthoDB" id="194443at2759"/>
<keyword evidence="2" id="KW-1185">Reference proteome</keyword>